<dbReference type="AlphaFoldDB" id="A0A5M6CNR2"/>
<dbReference type="InterPro" id="IPR027417">
    <property type="entry name" value="P-loop_NTPase"/>
</dbReference>
<name>A0A5M6CNR2_9FLAO</name>
<dbReference type="InterPro" id="IPR003593">
    <property type="entry name" value="AAA+_ATPase"/>
</dbReference>
<protein>
    <recommendedName>
        <fullName evidence="1">AAA+ ATPase domain-containing protein</fullName>
    </recommendedName>
</protein>
<comment type="caution">
    <text evidence="2">The sequence shown here is derived from an EMBL/GenBank/DDBJ whole genome shotgun (WGS) entry which is preliminary data.</text>
</comment>
<reference evidence="2 3" key="1">
    <citation type="submission" date="2019-09" db="EMBL/GenBank/DDBJ databases">
        <title>Genome sequence and assembly of Flavobacterium sp.</title>
        <authorList>
            <person name="Chhetri G."/>
        </authorList>
    </citation>
    <scope>NUCLEOTIDE SEQUENCE [LARGE SCALE GENOMIC DNA]</scope>
    <source>
        <strain evidence="2 3">SNL9</strain>
    </source>
</reference>
<organism evidence="2 3">
    <name type="scientific">Paenimyroides baculatum</name>
    <dbReference type="NCBI Taxonomy" id="2608000"/>
    <lineage>
        <taxon>Bacteria</taxon>
        <taxon>Pseudomonadati</taxon>
        <taxon>Bacteroidota</taxon>
        <taxon>Flavobacteriia</taxon>
        <taxon>Flavobacteriales</taxon>
        <taxon>Flavobacteriaceae</taxon>
        <taxon>Paenimyroides</taxon>
    </lineage>
</organism>
<dbReference type="Pfam" id="PF07693">
    <property type="entry name" value="KAP_NTPase"/>
    <property type="match status" value="1"/>
</dbReference>
<dbReference type="RefSeq" id="WP_150011812.1">
    <property type="nucleotide sequence ID" value="NZ_VWSG01000004.1"/>
</dbReference>
<sequence length="504" mass="59121">MIKNNTNIIPNNLILQDFKRHLNLDSNNRILFTAPFGSGKSTFIQEFAEKYNHNYRFIKLYPVNYAVASNEDIFELVKFDVLFELMSKFQNEISLEKTDFDFWLRAAMFMQNRVDFAPILLNIISLHEKIGKPVATFLNQLKSIVGDFKAYTKEININEADDVLEFLESFKNIKGGIHEMDATSQFIYDIVDRLKGSEVFSEEDEEKSLNTAQRENKTILVIDDLDRLDPDHIFRLFNIFSAHTNFVTDENKFGFDKVIFVCDLDNIQKIYYHKYGKDVDFGGYIDKFYSIEPFKFDKSEELSNYIEGFVSNIKVKNCDSEFTKATLFKNSVIALIKILIHYEIVNLRSLNTLSFIEIDYKKTKKRKIIPVLVLFQILDAILKTDLSKNNFLDKLNLQGAAYKQFNRYTNIYEYYLSIDEINDFQDALFHLFVGIDKDDEESDYLYLKELDLSVRYTLGRSNYVHYSRISLLGIGDFNPQRDGGLRFNLNHLLKYSYQSYRSSK</sequence>
<dbReference type="Gene3D" id="3.40.50.300">
    <property type="entry name" value="P-loop containing nucleotide triphosphate hydrolases"/>
    <property type="match status" value="1"/>
</dbReference>
<proteinExistence type="predicted"/>
<gene>
    <name evidence="2" type="ORF">F0460_07470</name>
</gene>
<feature type="domain" description="AAA+ ATPase" evidence="1">
    <location>
        <begin position="26"/>
        <end position="265"/>
    </location>
</feature>
<accession>A0A5M6CNR2</accession>
<dbReference type="SUPFAM" id="SSF52540">
    <property type="entry name" value="P-loop containing nucleoside triphosphate hydrolases"/>
    <property type="match status" value="2"/>
</dbReference>
<dbReference type="Proteomes" id="UP000325141">
    <property type="component" value="Unassembled WGS sequence"/>
</dbReference>
<evidence type="ECO:0000313" key="3">
    <source>
        <dbReference type="Proteomes" id="UP000325141"/>
    </source>
</evidence>
<evidence type="ECO:0000259" key="1">
    <source>
        <dbReference type="SMART" id="SM00382"/>
    </source>
</evidence>
<evidence type="ECO:0000313" key="2">
    <source>
        <dbReference type="EMBL" id="KAA5535612.1"/>
    </source>
</evidence>
<dbReference type="EMBL" id="VWSG01000004">
    <property type="protein sequence ID" value="KAA5535612.1"/>
    <property type="molecule type" value="Genomic_DNA"/>
</dbReference>
<keyword evidence="3" id="KW-1185">Reference proteome</keyword>
<dbReference type="SMART" id="SM00382">
    <property type="entry name" value="AAA"/>
    <property type="match status" value="1"/>
</dbReference>
<dbReference type="InterPro" id="IPR011646">
    <property type="entry name" value="KAP_P-loop"/>
</dbReference>